<evidence type="ECO:0000256" key="1">
    <source>
        <dbReference type="ARBA" id="ARBA00006754"/>
    </source>
</evidence>
<dbReference type="PANTHER" id="PTHR33744:SF7">
    <property type="entry name" value="PUCR FAMILY TRANSCRIPTIONAL REGULATOR"/>
    <property type="match status" value="1"/>
</dbReference>
<dbReference type="InterPro" id="IPR012914">
    <property type="entry name" value="PucR_dom"/>
</dbReference>
<dbReference type="InterPro" id="IPR025736">
    <property type="entry name" value="PucR_C-HTH_dom"/>
</dbReference>
<dbReference type="InterPro" id="IPR051448">
    <property type="entry name" value="CdaR-like_regulators"/>
</dbReference>
<sequence length="399" mass="45610">MLTVFDLPSIDQLESMVIKTQCDTTKRAIRWPYVAEDSQLKPWLKGGEVLFVTGINRQWDDDEFQQLIDVANECHASAIVVLTGSKHIPFLPPRWIQLCEQALMPLLEQPYSLPMVTVTERLSNAIIQDGFAQRSKQWFIQQLLESNTTLQPMALAQAKELALSDDVPLTVAMVLPLNEHHTAKDSHRYILREWLVRYDSRFPVTDYRGGWILVIPTNNLSHSQHGPKSIWHALHTQLLNQALPVAIGISDGANLTQLNRLGYQAKQCAEFAAKYPNQPIYHYRALGLQQVFAAIDDDSIKYDFCSRYLGPLFHTEKRDLVTIKHTLLTYFSQLGSLRKTAATLGVHRNTITSRLIRFETLTGQLINDPTHRLAIQNALMMEPFLTPNQTPYKDDYENY</sequence>
<dbReference type="InterPro" id="IPR042070">
    <property type="entry name" value="PucR_C-HTH_sf"/>
</dbReference>
<evidence type="ECO:0000259" key="4">
    <source>
        <dbReference type="Pfam" id="PF17853"/>
    </source>
</evidence>
<comment type="caution">
    <text evidence="5">The sequence shown here is derived from an EMBL/GenBank/DDBJ whole genome shotgun (WGS) entry which is preliminary data.</text>
</comment>
<organism evidence="5 6">
    <name type="scientific">Vibrio olivae</name>
    <dbReference type="NCBI Taxonomy" id="1243002"/>
    <lineage>
        <taxon>Bacteria</taxon>
        <taxon>Pseudomonadati</taxon>
        <taxon>Pseudomonadota</taxon>
        <taxon>Gammaproteobacteria</taxon>
        <taxon>Vibrionales</taxon>
        <taxon>Vibrionaceae</taxon>
        <taxon>Vibrio</taxon>
    </lineage>
</organism>
<name>A0ABV5HR85_9VIBR</name>
<comment type="similarity">
    <text evidence="1">Belongs to the CdaR family.</text>
</comment>
<evidence type="ECO:0000259" key="2">
    <source>
        <dbReference type="Pfam" id="PF07905"/>
    </source>
</evidence>
<proteinExistence type="inferred from homology"/>
<feature type="domain" description="PucR C-terminal helix-turn-helix" evidence="3">
    <location>
        <begin position="325"/>
        <end position="380"/>
    </location>
</feature>
<dbReference type="Pfam" id="PF07905">
    <property type="entry name" value="PucR"/>
    <property type="match status" value="1"/>
</dbReference>
<feature type="domain" description="Purine catabolism PurC-like" evidence="2">
    <location>
        <begin position="11"/>
        <end position="126"/>
    </location>
</feature>
<gene>
    <name evidence="5" type="ORF">ACFFUV_17465</name>
</gene>
<dbReference type="Pfam" id="PF13556">
    <property type="entry name" value="HTH_30"/>
    <property type="match status" value="1"/>
</dbReference>
<feature type="domain" description="CdaR GGDEF-like" evidence="4">
    <location>
        <begin position="153"/>
        <end position="270"/>
    </location>
</feature>
<dbReference type="RefSeq" id="WP_390195205.1">
    <property type="nucleotide sequence ID" value="NZ_JBHMEP010000007.1"/>
</dbReference>
<keyword evidence="6" id="KW-1185">Reference proteome</keyword>
<protein>
    <submittedName>
        <fullName evidence="5">PucR family transcriptional regulator</fullName>
    </submittedName>
</protein>
<reference evidence="5 6" key="1">
    <citation type="submission" date="2024-09" db="EMBL/GenBank/DDBJ databases">
        <authorList>
            <person name="Sun Q."/>
            <person name="Mori K."/>
        </authorList>
    </citation>
    <scope>NUCLEOTIDE SEQUENCE [LARGE SCALE GENOMIC DNA]</scope>
    <source>
        <strain evidence="5 6">CECT 8064</strain>
    </source>
</reference>
<evidence type="ECO:0000313" key="5">
    <source>
        <dbReference type="EMBL" id="MFB9136759.1"/>
    </source>
</evidence>
<dbReference type="Gene3D" id="1.10.10.2840">
    <property type="entry name" value="PucR C-terminal helix-turn-helix domain"/>
    <property type="match status" value="1"/>
</dbReference>
<dbReference type="Pfam" id="PF17853">
    <property type="entry name" value="GGDEF_2"/>
    <property type="match status" value="1"/>
</dbReference>
<dbReference type="InterPro" id="IPR041522">
    <property type="entry name" value="CdaR_GGDEF"/>
</dbReference>
<dbReference type="EMBL" id="JBHMEP010000007">
    <property type="protein sequence ID" value="MFB9136759.1"/>
    <property type="molecule type" value="Genomic_DNA"/>
</dbReference>
<dbReference type="Proteomes" id="UP001589645">
    <property type="component" value="Unassembled WGS sequence"/>
</dbReference>
<accession>A0ABV5HR85</accession>
<dbReference type="PANTHER" id="PTHR33744">
    <property type="entry name" value="CARBOHYDRATE DIACID REGULATOR"/>
    <property type="match status" value="1"/>
</dbReference>
<evidence type="ECO:0000313" key="6">
    <source>
        <dbReference type="Proteomes" id="UP001589645"/>
    </source>
</evidence>
<evidence type="ECO:0000259" key="3">
    <source>
        <dbReference type="Pfam" id="PF13556"/>
    </source>
</evidence>